<protein>
    <recommendedName>
        <fullName evidence="10">Prepilin-type N-terminal cleavage/methylation domain-containing protein</fullName>
    </recommendedName>
</protein>
<dbReference type="PANTHER" id="PTHR30093:SF44">
    <property type="entry name" value="TYPE II SECRETION SYSTEM CORE PROTEIN G"/>
    <property type="match status" value="1"/>
</dbReference>
<dbReference type="SUPFAM" id="SSF54523">
    <property type="entry name" value="Pili subunits"/>
    <property type="match status" value="1"/>
</dbReference>
<dbReference type="InterPro" id="IPR012902">
    <property type="entry name" value="N_methyl_site"/>
</dbReference>
<gene>
    <name evidence="8" type="ORF">GCM10007100_24050</name>
</gene>
<reference evidence="8" key="1">
    <citation type="journal article" date="2014" name="Int. J. Syst. Evol. Microbiol.">
        <title>Complete genome sequence of Corynebacterium casei LMG S-19264T (=DSM 44701T), isolated from a smear-ripened cheese.</title>
        <authorList>
            <consortium name="US DOE Joint Genome Institute (JGI-PGF)"/>
            <person name="Walter F."/>
            <person name="Albersmeier A."/>
            <person name="Kalinowski J."/>
            <person name="Ruckert C."/>
        </authorList>
    </citation>
    <scope>NUCLEOTIDE SEQUENCE</scope>
    <source>
        <strain evidence="8">KCTC 12988</strain>
    </source>
</reference>
<dbReference type="GO" id="GO:0015627">
    <property type="term" value="C:type II protein secretion system complex"/>
    <property type="evidence" value="ECO:0007669"/>
    <property type="project" value="InterPro"/>
</dbReference>
<sequence length="261" mass="28171">MRSGFTLVELLVVISIIVVLAGLAVPTAMKALGKAEQVTGINNVKGIKSALDLFASDFDGEYPSDDTAEEIMEISDDSAGASKRGSSSRLDRRGLDGGSRLDSRGSRGGRGSSSSDKPSNYYFQQLMSRGLDNEELFFQKAFKKAFIVKKPNNDKVVDQGECVWAYTKNLQQTSSSHLPVVFDSPISTGDNPKFSKKVWDGKVIMARLDSSTRTELIGGTDAKEGNVTGKIDGDRMNLFSPEALEEGVMTVPDLKRIGSGN</sequence>
<organism evidence="8 9">
    <name type="scientific">Roseibacillus persicicus</name>
    <dbReference type="NCBI Taxonomy" id="454148"/>
    <lineage>
        <taxon>Bacteria</taxon>
        <taxon>Pseudomonadati</taxon>
        <taxon>Verrucomicrobiota</taxon>
        <taxon>Verrucomicrobiia</taxon>
        <taxon>Verrucomicrobiales</taxon>
        <taxon>Verrucomicrobiaceae</taxon>
        <taxon>Roseibacillus</taxon>
    </lineage>
</organism>
<dbReference type="InterPro" id="IPR000983">
    <property type="entry name" value="Bac_GSPG_pilin"/>
</dbReference>
<feature type="transmembrane region" description="Helical" evidence="7">
    <location>
        <begin position="6"/>
        <end position="25"/>
    </location>
</feature>
<dbReference type="PRINTS" id="PR00813">
    <property type="entry name" value="BCTERIALGSPG"/>
</dbReference>
<keyword evidence="4 7" id="KW-1133">Transmembrane helix</keyword>
<dbReference type="Proteomes" id="UP000644507">
    <property type="component" value="Unassembled WGS sequence"/>
</dbReference>
<name>A0A918WKU4_9BACT</name>
<accession>A0A918WKU4</accession>
<keyword evidence="2" id="KW-0488">Methylation</keyword>
<feature type="region of interest" description="Disordered" evidence="6">
    <location>
        <begin position="73"/>
        <end position="120"/>
    </location>
</feature>
<evidence type="ECO:0000256" key="6">
    <source>
        <dbReference type="SAM" id="MobiDB-lite"/>
    </source>
</evidence>
<keyword evidence="3 7" id="KW-0812">Transmembrane</keyword>
<dbReference type="GO" id="GO:0016020">
    <property type="term" value="C:membrane"/>
    <property type="evidence" value="ECO:0007669"/>
    <property type="project" value="UniProtKB-SubCell"/>
</dbReference>
<dbReference type="PANTHER" id="PTHR30093">
    <property type="entry name" value="GENERAL SECRETION PATHWAY PROTEIN G"/>
    <property type="match status" value="1"/>
</dbReference>
<comment type="caution">
    <text evidence="8">The sequence shown here is derived from an EMBL/GenBank/DDBJ whole genome shotgun (WGS) entry which is preliminary data.</text>
</comment>
<feature type="compositionally biased region" description="Basic and acidic residues" evidence="6">
    <location>
        <begin position="89"/>
        <end position="105"/>
    </location>
</feature>
<evidence type="ECO:0000256" key="7">
    <source>
        <dbReference type="SAM" id="Phobius"/>
    </source>
</evidence>
<dbReference type="InterPro" id="IPR045584">
    <property type="entry name" value="Pilin-like"/>
</dbReference>
<evidence type="ECO:0008006" key="10">
    <source>
        <dbReference type="Google" id="ProtNLM"/>
    </source>
</evidence>
<proteinExistence type="predicted"/>
<comment type="subcellular location">
    <subcellularLocation>
        <location evidence="1">Membrane</location>
        <topology evidence="1">Single-pass membrane protein</topology>
    </subcellularLocation>
</comment>
<reference evidence="8" key="2">
    <citation type="submission" date="2020-09" db="EMBL/GenBank/DDBJ databases">
        <authorList>
            <person name="Sun Q."/>
            <person name="Kim S."/>
        </authorList>
    </citation>
    <scope>NUCLEOTIDE SEQUENCE</scope>
    <source>
        <strain evidence="8">KCTC 12988</strain>
    </source>
</reference>
<dbReference type="Gene3D" id="3.30.700.10">
    <property type="entry name" value="Glycoprotein, Type 4 Pilin"/>
    <property type="match status" value="1"/>
</dbReference>
<dbReference type="Pfam" id="PF07963">
    <property type="entry name" value="N_methyl"/>
    <property type="match status" value="1"/>
</dbReference>
<dbReference type="PROSITE" id="PS00409">
    <property type="entry name" value="PROKAR_NTER_METHYL"/>
    <property type="match status" value="1"/>
</dbReference>
<evidence type="ECO:0000256" key="2">
    <source>
        <dbReference type="ARBA" id="ARBA00022481"/>
    </source>
</evidence>
<dbReference type="GO" id="GO:0015628">
    <property type="term" value="P:protein secretion by the type II secretion system"/>
    <property type="evidence" value="ECO:0007669"/>
    <property type="project" value="InterPro"/>
</dbReference>
<evidence type="ECO:0000256" key="4">
    <source>
        <dbReference type="ARBA" id="ARBA00022989"/>
    </source>
</evidence>
<evidence type="ECO:0000256" key="5">
    <source>
        <dbReference type="ARBA" id="ARBA00023136"/>
    </source>
</evidence>
<dbReference type="EMBL" id="BMXI01000010">
    <property type="protein sequence ID" value="GHC56484.1"/>
    <property type="molecule type" value="Genomic_DNA"/>
</dbReference>
<dbReference type="NCBIfam" id="TIGR02532">
    <property type="entry name" value="IV_pilin_GFxxxE"/>
    <property type="match status" value="1"/>
</dbReference>
<keyword evidence="5 7" id="KW-0472">Membrane</keyword>
<evidence type="ECO:0000313" key="9">
    <source>
        <dbReference type="Proteomes" id="UP000644507"/>
    </source>
</evidence>
<evidence type="ECO:0000313" key="8">
    <source>
        <dbReference type="EMBL" id="GHC56484.1"/>
    </source>
</evidence>
<dbReference type="AlphaFoldDB" id="A0A918WKU4"/>
<evidence type="ECO:0000256" key="3">
    <source>
        <dbReference type="ARBA" id="ARBA00022692"/>
    </source>
</evidence>
<keyword evidence="9" id="KW-1185">Reference proteome</keyword>
<feature type="compositionally biased region" description="Low complexity" evidence="6">
    <location>
        <begin position="77"/>
        <end position="88"/>
    </location>
</feature>
<evidence type="ECO:0000256" key="1">
    <source>
        <dbReference type="ARBA" id="ARBA00004167"/>
    </source>
</evidence>